<evidence type="ECO:0000313" key="1">
    <source>
        <dbReference type="EMBL" id="CAG8836014.1"/>
    </source>
</evidence>
<protein>
    <submittedName>
        <fullName evidence="1">6400_t:CDS:1</fullName>
    </submittedName>
</protein>
<accession>A0ABN7WMG2</accession>
<sequence length="100" mass="12365">MWQQLKKAQLKSAKGKKVRWFVEIKRQTLLNNASRLVKDEFWLNKKIQQTVCLSLFKYKKDKQNKDWIIFEDQRSKSWMLGRIEKKKERKLSVEHWVERK</sequence>
<dbReference type="Proteomes" id="UP000789901">
    <property type="component" value="Unassembled WGS sequence"/>
</dbReference>
<dbReference type="EMBL" id="CAJVQB010052679">
    <property type="protein sequence ID" value="CAG8836014.1"/>
    <property type="molecule type" value="Genomic_DNA"/>
</dbReference>
<gene>
    <name evidence="1" type="ORF">GMARGA_LOCUS32830</name>
</gene>
<comment type="caution">
    <text evidence="1">The sequence shown here is derived from an EMBL/GenBank/DDBJ whole genome shotgun (WGS) entry which is preliminary data.</text>
</comment>
<proteinExistence type="predicted"/>
<keyword evidence="2" id="KW-1185">Reference proteome</keyword>
<evidence type="ECO:0000313" key="2">
    <source>
        <dbReference type="Proteomes" id="UP000789901"/>
    </source>
</evidence>
<feature type="non-terminal residue" evidence="1">
    <location>
        <position position="100"/>
    </location>
</feature>
<organism evidence="1 2">
    <name type="scientific">Gigaspora margarita</name>
    <dbReference type="NCBI Taxonomy" id="4874"/>
    <lineage>
        <taxon>Eukaryota</taxon>
        <taxon>Fungi</taxon>
        <taxon>Fungi incertae sedis</taxon>
        <taxon>Mucoromycota</taxon>
        <taxon>Glomeromycotina</taxon>
        <taxon>Glomeromycetes</taxon>
        <taxon>Diversisporales</taxon>
        <taxon>Gigasporaceae</taxon>
        <taxon>Gigaspora</taxon>
    </lineage>
</organism>
<reference evidence="1 2" key="1">
    <citation type="submission" date="2021-06" db="EMBL/GenBank/DDBJ databases">
        <authorList>
            <person name="Kallberg Y."/>
            <person name="Tangrot J."/>
            <person name="Rosling A."/>
        </authorList>
    </citation>
    <scope>NUCLEOTIDE SEQUENCE [LARGE SCALE GENOMIC DNA]</scope>
    <source>
        <strain evidence="1 2">120-4 pot B 10/14</strain>
    </source>
</reference>
<name>A0ABN7WMG2_GIGMA</name>